<dbReference type="CDD" id="cd03674">
    <property type="entry name" value="NUDIX_Hydrolase"/>
    <property type="match status" value="1"/>
</dbReference>
<sequence length="198" mass="21939">MSVPPCAILGGVNLPKTRARAAALSEHLEGWVPRSVEQTFRRHEYLEFLTSAGDSALDREHGPDHLTASCFVFTPSFDRLLLCFHRKGQFWVQLGGHIERADTSVAAAAQREASEESGLGSIRMLSEAPVDLNRHELAAAFGRCRRHWDLGFAAVAAGEPQASDESEAVGWWPIDGLPERIPWDFRVRVANVLAEIKR</sequence>
<reference evidence="2 3" key="1">
    <citation type="submission" date="2017-10" db="EMBL/GenBank/DDBJ databases">
        <title>Sequencing the genomes of 1000 actinobacteria strains.</title>
        <authorList>
            <person name="Klenk H.-P."/>
        </authorList>
    </citation>
    <scope>NUCLEOTIDE SEQUENCE [LARGE SCALE GENOMIC DNA]</scope>
    <source>
        <strain evidence="2 3">DSM 21798</strain>
    </source>
</reference>
<feature type="domain" description="Nudix hydrolase" evidence="1">
    <location>
        <begin position="63"/>
        <end position="195"/>
    </location>
</feature>
<organism evidence="2 3">
    <name type="scientific">Paramicrobacterium agarici</name>
    <dbReference type="NCBI Taxonomy" id="630514"/>
    <lineage>
        <taxon>Bacteria</taxon>
        <taxon>Bacillati</taxon>
        <taxon>Actinomycetota</taxon>
        <taxon>Actinomycetes</taxon>
        <taxon>Micrococcales</taxon>
        <taxon>Microbacteriaceae</taxon>
        <taxon>Paramicrobacterium</taxon>
    </lineage>
</organism>
<dbReference type="PROSITE" id="PS51462">
    <property type="entry name" value="NUDIX"/>
    <property type="match status" value="1"/>
</dbReference>
<evidence type="ECO:0000313" key="3">
    <source>
        <dbReference type="Proteomes" id="UP000221369"/>
    </source>
</evidence>
<proteinExistence type="predicted"/>
<dbReference type="InterPro" id="IPR000086">
    <property type="entry name" value="NUDIX_hydrolase_dom"/>
</dbReference>
<evidence type="ECO:0000313" key="2">
    <source>
        <dbReference type="EMBL" id="PFG31421.1"/>
    </source>
</evidence>
<accession>A0A2A9DYM9</accession>
<comment type="caution">
    <text evidence="2">The sequence shown here is derived from an EMBL/GenBank/DDBJ whole genome shotgun (WGS) entry which is preliminary data.</text>
</comment>
<keyword evidence="3" id="KW-1185">Reference proteome</keyword>
<name>A0A2A9DYM9_9MICO</name>
<evidence type="ECO:0000259" key="1">
    <source>
        <dbReference type="PROSITE" id="PS51462"/>
    </source>
</evidence>
<gene>
    <name evidence="2" type="ORF">ATJ78_2388</name>
</gene>
<dbReference type="SUPFAM" id="SSF55811">
    <property type="entry name" value="Nudix"/>
    <property type="match status" value="1"/>
</dbReference>
<dbReference type="Proteomes" id="UP000221369">
    <property type="component" value="Unassembled WGS sequence"/>
</dbReference>
<protein>
    <submittedName>
        <fullName evidence="2">8-oxo-dGTP pyrophosphatase MutT (NUDIX family)</fullName>
    </submittedName>
</protein>
<dbReference type="Gene3D" id="3.90.79.10">
    <property type="entry name" value="Nucleoside Triphosphate Pyrophosphohydrolase"/>
    <property type="match status" value="1"/>
</dbReference>
<dbReference type="EMBL" id="PDJE01000001">
    <property type="protein sequence ID" value="PFG31421.1"/>
    <property type="molecule type" value="Genomic_DNA"/>
</dbReference>
<dbReference type="AlphaFoldDB" id="A0A2A9DYM9"/>
<dbReference type="Pfam" id="PF00293">
    <property type="entry name" value="NUDIX"/>
    <property type="match status" value="1"/>
</dbReference>
<dbReference type="InterPro" id="IPR015797">
    <property type="entry name" value="NUDIX_hydrolase-like_dom_sf"/>
</dbReference>